<evidence type="ECO:0000256" key="4">
    <source>
        <dbReference type="ARBA" id="ARBA00023136"/>
    </source>
</evidence>
<feature type="transmembrane region" description="Helical" evidence="5">
    <location>
        <begin position="7"/>
        <end position="26"/>
    </location>
</feature>
<comment type="caution">
    <text evidence="6">The sequence shown here is derived from an EMBL/GenBank/DDBJ whole genome shotgun (WGS) entry which is preliminary data.</text>
</comment>
<proteinExistence type="predicted"/>
<dbReference type="Pfam" id="PF01124">
    <property type="entry name" value="MAPEG"/>
    <property type="match status" value="1"/>
</dbReference>
<dbReference type="Proteomes" id="UP001597176">
    <property type="component" value="Unassembled WGS sequence"/>
</dbReference>
<evidence type="ECO:0000256" key="2">
    <source>
        <dbReference type="ARBA" id="ARBA00022692"/>
    </source>
</evidence>
<dbReference type="InterPro" id="IPR001129">
    <property type="entry name" value="Membr-assoc_MAPEG"/>
</dbReference>
<evidence type="ECO:0000313" key="7">
    <source>
        <dbReference type="Proteomes" id="UP001597176"/>
    </source>
</evidence>
<evidence type="ECO:0000313" key="6">
    <source>
        <dbReference type="EMBL" id="MFD1304040.1"/>
    </source>
</evidence>
<dbReference type="Gene3D" id="1.20.120.550">
    <property type="entry name" value="Membrane associated eicosanoid/glutathione metabolism-like domain"/>
    <property type="match status" value="1"/>
</dbReference>
<name>A0ABW3X4G1_9HYPH</name>
<keyword evidence="2 5" id="KW-0812">Transmembrane</keyword>
<gene>
    <name evidence="6" type="ORF">ACFQ4G_20955</name>
</gene>
<sequence length="140" mass="15625">MTDLRHLLLWPVLAQIGLVFGLYVWLSAVRLLAVRSGEVQFGCFELGRDEPLHIARLTRNLSNQFELPIIVFACVALLVAFDRVTWIDVSAAWLFFVGRVIHTGVQTLTDDVPLRGRVFVINFLGCAVLVAHLGLVALGW</sequence>
<feature type="transmembrane region" description="Helical" evidence="5">
    <location>
        <begin position="118"/>
        <end position="138"/>
    </location>
</feature>
<dbReference type="EMBL" id="JBHTND010000049">
    <property type="protein sequence ID" value="MFD1304040.1"/>
    <property type="molecule type" value="Genomic_DNA"/>
</dbReference>
<organism evidence="6 7">
    <name type="scientific">Methylobacterium marchantiae</name>
    <dbReference type="NCBI Taxonomy" id="600331"/>
    <lineage>
        <taxon>Bacteria</taxon>
        <taxon>Pseudomonadati</taxon>
        <taxon>Pseudomonadota</taxon>
        <taxon>Alphaproteobacteria</taxon>
        <taxon>Hyphomicrobiales</taxon>
        <taxon>Methylobacteriaceae</taxon>
        <taxon>Methylobacterium</taxon>
    </lineage>
</organism>
<evidence type="ECO:0000256" key="5">
    <source>
        <dbReference type="SAM" id="Phobius"/>
    </source>
</evidence>
<dbReference type="InterPro" id="IPR023352">
    <property type="entry name" value="MAPEG-like_dom_sf"/>
</dbReference>
<keyword evidence="7" id="KW-1185">Reference proteome</keyword>
<comment type="subcellular location">
    <subcellularLocation>
        <location evidence="1">Membrane</location>
    </subcellularLocation>
</comment>
<keyword evidence="3 5" id="KW-1133">Transmembrane helix</keyword>
<dbReference type="RefSeq" id="WP_238209053.1">
    <property type="nucleotide sequence ID" value="NZ_JBHTND010000049.1"/>
</dbReference>
<protein>
    <submittedName>
        <fullName evidence="6">MAPEG family protein</fullName>
    </submittedName>
</protein>
<feature type="transmembrane region" description="Helical" evidence="5">
    <location>
        <begin position="69"/>
        <end position="97"/>
    </location>
</feature>
<evidence type="ECO:0000256" key="1">
    <source>
        <dbReference type="ARBA" id="ARBA00004370"/>
    </source>
</evidence>
<evidence type="ECO:0000256" key="3">
    <source>
        <dbReference type="ARBA" id="ARBA00022989"/>
    </source>
</evidence>
<reference evidence="7" key="1">
    <citation type="journal article" date="2019" name="Int. J. Syst. Evol. Microbiol.">
        <title>The Global Catalogue of Microorganisms (GCM) 10K type strain sequencing project: providing services to taxonomists for standard genome sequencing and annotation.</title>
        <authorList>
            <consortium name="The Broad Institute Genomics Platform"/>
            <consortium name="The Broad Institute Genome Sequencing Center for Infectious Disease"/>
            <person name="Wu L."/>
            <person name="Ma J."/>
        </authorList>
    </citation>
    <scope>NUCLEOTIDE SEQUENCE [LARGE SCALE GENOMIC DNA]</scope>
    <source>
        <strain evidence="7">CCUG 56108</strain>
    </source>
</reference>
<keyword evidence="4 5" id="KW-0472">Membrane</keyword>
<accession>A0ABW3X4G1</accession>
<dbReference type="SUPFAM" id="SSF161084">
    <property type="entry name" value="MAPEG domain-like"/>
    <property type="match status" value="1"/>
</dbReference>